<dbReference type="GO" id="GO:0032456">
    <property type="term" value="P:endocytic recycling"/>
    <property type="evidence" value="ECO:0007669"/>
    <property type="project" value="InterPro"/>
</dbReference>
<evidence type="ECO:0000256" key="2">
    <source>
        <dbReference type="ARBA" id="ARBA00010704"/>
    </source>
</evidence>
<organism evidence="6 7">
    <name type="scientific">Trypanosoma cruzi</name>
    <dbReference type="NCBI Taxonomy" id="5693"/>
    <lineage>
        <taxon>Eukaryota</taxon>
        <taxon>Discoba</taxon>
        <taxon>Euglenozoa</taxon>
        <taxon>Kinetoplastea</taxon>
        <taxon>Metakinetoplastina</taxon>
        <taxon>Trypanosomatida</taxon>
        <taxon>Trypanosomatidae</taxon>
        <taxon>Trypanosoma</taxon>
        <taxon>Schizotrypanum</taxon>
    </lineage>
</organism>
<evidence type="ECO:0000256" key="4">
    <source>
        <dbReference type="ARBA" id="ARBA00022753"/>
    </source>
</evidence>
<dbReference type="EMBL" id="JABDHM010000060">
    <property type="protein sequence ID" value="KAF5219961.1"/>
    <property type="molecule type" value="Genomic_DNA"/>
</dbReference>
<keyword evidence="4" id="KW-0967">Endosome</keyword>
<proteinExistence type="inferred from homology"/>
<sequence>MEDALDESRGGGTITHTERHFTTVHPLNDVVTLQGLTAKYQKRQIQPFQDADIPENTEKVATSMFSEKYISNKITRRQVLQSDAVLKEVLATYSIELPIHSLIISDEVEEDEAVFSDELKADMQADKLECTQSHPAYCLYQTHEKEGGEANSLIDATQYGPQLQLFFFVEKFHQKLKSAWSSGEKVESLRIAIRVAKLLSRVAMPSCYPSVYVLVAQVLDTFGNLVTQRIQGTAAEKSYLVSVLLQKGIDAADDLIPSESVEACYNWFLKISSICELIPRVCIELSLLNCFRFMAKKARVVSEEVIRRLAMQIRGIADPLVAAHLRWYLCTRAMVALVRPGWATKSGLDQAVIDTLEALEHLDPALLEKLQNKHNMERMDYLDLFIPALQWQMDTILLYGDANWPNYQPLLRNVVSIIVENLNSPACLLLCVWRAFPAAVLLSCYSVEELLSITFRSFPSRLVSRLKLMEALCLSLADLSEVPLARAQRLAFLKAAWDYVEEERCRRSSVDTEGVAPPAPKQGLVGELIGVCGAMMQFCANHVGFKQVNVFLGLVRDIIGDVKMLENEKSLEAIKASLFGMLSALFSVVNPLLLLESEHVVTLLQQLASGDRRRLMFVFLRQFVSGALGAGSSFSPFAMKTVFCLCKIFHDDLINVVSFDELQEGTKVVEKVFLLLLKRVGSLEDALQLMCDARHHLSRFDSIKIISVNRALGLAGRFAAGCAEGKNHDETRALFMFSIVTIPAVTDLIQRFHLLALSSGMALLSGMIVIGEAALEFALEGLETYRSNCSGKDEARKRSQEESDIAGVAVHLLELGVAAPAKGEHLYAVRRLLNWSAGFDWMPCSIPCVHISLSALRLMTRALQGRFLSFPFCQTEHYGKDPAFVESCLALSLEATHQLQRWIEASCHVVSTKSELATDLSTTAIEIFETLAIFDNKDPPLGPALTTLVCAAWRAANAWAIMSGSLEVSRHILRTARFVQEAVGTKVFEENLLH</sequence>
<dbReference type="PANTHER" id="PTHR13673:SF0">
    <property type="entry name" value="VPS35 ENDOSOMAL PROTEIN-SORTING FACTOR-LIKE"/>
    <property type="match status" value="1"/>
</dbReference>
<dbReference type="VEuPathDB" id="TriTrypDB:BCY84_18292"/>
<gene>
    <name evidence="6" type="ORF">ECC02_007080</name>
</gene>
<dbReference type="GO" id="GO:0005768">
    <property type="term" value="C:endosome"/>
    <property type="evidence" value="ECO:0007669"/>
    <property type="project" value="UniProtKB-SubCell"/>
</dbReference>
<reference evidence="6 7" key="1">
    <citation type="journal article" date="2019" name="Genome Biol. Evol.">
        <title>Nanopore Sequencing Significantly Improves Genome Assembly of the Protozoan Parasite Trypanosoma cruzi.</title>
        <authorList>
            <person name="Diaz-Viraque F."/>
            <person name="Pita S."/>
            <person name="Greif G."/>
            <person name="de Souza R.C.M."/>
            <person name="Iraola G."/>
            <person name="Robello C."/>
        </authorList>
    </citation>
    <scope>NUCLEOTIDE SEQUENCE [LARGE SCALE GENOMIC DNA]</scope>
    <source>
        <strain evidence="6 7">Berenice</strain>
    </source>
</reference>
<accession>A0A7J6XZL4</accession>
<keyword evidence="3" id="KW-0813">Transport</keyword>
<dbReference type="VEuPathDB" id="TriTrypDB:ECC02_007080"/>
<evidence type="ECO:0000256" key="5">
    <source>
        <dbReference type="ARBA" id="ARBA00022927"/>
    </source>
</evidence>
<evidence type="ECO:0000313" key="7">
    <source>
        <dbReference type="Proteomes" id="UP000583944"/>
    </source>
</evidence>
<evidence type="ECO:0000256" key="1">
    <source>
        <dbReference type="ARBA" id="ARBA00004177"/>
    </source>
</evidence>
<comment type="similarity">
    <text evidence="2">Belongs to the VPS35L family.</text>
</comment>
<protein>
    <submittedName>
        <fullName evidence="6">Uncharacterized protein</fullName>
    </submittedName>
</protein>
<evidence type="ECO:0000256" key="3">
    <source>
        <dbReference type="ARBA" id="ARBA00022448"/>
    </source>
</evidence>
<dbReference type="PANTHER" id="PTHR13673">
    <property type="entry name" value="ESOPHAGEAL CANCER ASSOCIATED PROTEIN"/>
    <property type="match status" value="1"/>
</dbReference>
<comment type="subcellular location">
    <subcellularLocation>
        <location evidence="1">Endosome</location>
    </subcellularLocation>
</comment>
<keyword evidence="5" id="KW-0653">Protein transport</keyword>
<dbReference type="InterPro" id="IPR029705">
    <property type="entry name" value="VPS35L"/>
</dbReference>
<evidence type="ECO:0000313" key="6">
    <source>
        <dbReference type="EMBL" id="KAF5219961.1"/>
    </source>
</evidence>
<comment type="caution">
    <text evidence="6">The sequence shown here is derived from an EMBL/GenBank/DDBJ whole genome shotgun (WGS) entry which is preliminary data.</text>
</comment>
<dbReference type="Proteomes" id="UP000583944">
    <property type="component" value="Unassembled WGS sequence"/>
</dbReference>
<name>A0A7J6XZL4_TRYCR</name>
<dbReference type="GO" id="GO:0015031">
    <property type="term" value="P:protein transport"/>
    <property type="evidence" value="ECO:0007669"/>
    <property type="project" value="UniProtKB-KW"/>
</dbReference>
<dbReference type="AlphaFoldDB" id="A0A7J6XZL4"/>